<dbReference type="GO" id="GO:0005525">
    <property type="term" value="F:GTP binding"/>
    <property type="evidence" value="ECO:0007669"/>
    <property type="project" value="UniProtKB-KW"/>
</dbReference>
<gene>
    <name evidence="5" type="ORF">NW766_010463</name>
</gene>
<dbReference type="GO" id="GO:0006886">
    <property type="term" value="P:intracellular protein transport"/>
    <property type="evidence" value="ECO:0007669"/>
    <property type="project" value="TreeGrafter"/>
</dbReference>
<keyword evidence="4" id="KW-0479">Metal-binding</keyword>
<dbReference type="InterPro" id="IPR024156">
    <property type="entry name" value="Small_GTPase_ARF"/>
</dbReference>
<evidence type="ECO:0000256" key="4">
    <source>
        <dbReference type="PIRSR" id="PIRSR606689-2"/>
    </source>
</evidence>
<dbReference type="EMBL" id="JAPDHF010000019">
    <property type="protein sequence ID" value="KAJ4006378.1"/>
    <property type="molecule type" value="Genomic_DNA"/>
</dbReference>
<evidence type="ECO:0000313" key="5">
    <source>
        <dbReference type="EMBL" id="KAJ4006378.1"/>
    </source>
</evidence>
<dbReference type="GO" id="GO:0043001">
    <property type="term" value="P:Golgi to plasma membrane protein transport"/>
    <property type="evidence" value="ECO:0007669"/>
    <property type="project" value="TreeGrafter"/>
</dbReference>
<feature type="binding site" evidence="3">
    <location>
        <position position="94"/>
    </location>
    <ligand>
        <name>GTP</name>
        <dbReference type="ChEBI" id="CHEBI:37565"/>
    </ligand>
</feature>
<evidence type="ECO:0000256" key="1">
    <source>
        <dbReference type="ARBA" id="ARBA00022741"/>
    </source>
</evidence>
<name>A0A9W8PHR9_9HYPO</name>
<organism evidence="5 6">
    <name type="scientific">Fusarium irregulare</name>
    <dbReference type="NCBI Taxonomy" id="2494466"/>
    <lineage>
        <taxon>Eukaryota</taxon>
        <taxon>Fungi</taxon>
        <taxon>Dikarya</taxon>
        <taxon>Ascomycota</taxon>
        <taxon>Pezizomycotina</taxon>
        <taxon>Sordariomycetes</taxon>
        <taxon>Hypocreomycetidae</taxon>
        <taxon>Hypocreales</taxon>
        <taxon>Nectriaceae</taxon>
        <taxon>Fusarium</taxon>
        <taxon>Fusarium incarnatum-equiseti species complex</taxon>
    </lineage>
</organism>
<dbReference type="Proteomes" id="UP001152130">
    <property type="component" value="Unassembled WGS sequence"/>
</dbReference>
<keyword evidence="1 3" id="KW-0547">Nucleotide-binding</keyword>
<dbReference type="PROSITE" id="PS51417">
    <property type="entry name" value="ARF"/>
    <property type="match status" value="1"/>
</dbReference>
<dbReference type="GO" id="GO:0005794">
    <property type="term" value="C:Golgi apparatus"/>
    <property type="evidence" value="ECO:0007669"/>
    <property type="project" value="TreeGrafter"/>
</dbReference>
<accession>A0A9W8PHR9</accession>
<reference evidence="5" key="1">
    <citation type="submission" date="2022-10" db="EMBL/GenBank/DDBJ databases">
        <title>Fusarium specimens isolated from Avocado Roots.</title>
        <authorList>
            <person name="Stajich J."/>
            <person name="Roper C."/>
            <person name="Heimlech-Rivalta G."/>
        </authorList>
    </citation>
    <scope>NUCLEOTIDE SEQUENCE</scope>
    <source>
        <strain evidence="5">CF00143</strain>
    </source>
</reference>
<dbReference type="SMART" id="SM00177">
    <property type="entry name" value="ARF"/>
    <property type="match status" value="1"/>
</dbReference>
<dbReference type="SMART" id="SM00178">
    <property type="entry name" value="SAR"/>
    <property type="match status" value="1"/>
</dbReference>
<dbReference type="SUPFAM" id="SSF52540">
    <property type="entry name" value="P-loop containing nucleoside triphosphate hydrolases"/>
    <property type="match status" value="1"/>
</dbReference>
<proteinExistence type="predicted"/>
<dbReference type="InterPro" id="IPR027417">
    <property type="entry name" value="P-loop_NTPase"/>
</dbReference>
<dbReference type="GO" id="GO:0034067">
    <property type="term" value="P:protein localization to Golgi apparatus"/>
    <property type="evidence" value="ECO:0007669"/>
    <property type="project" value="TreeGrafter"/>
</dbReference>
<dbReference type="InterPro" id="IPR006689">
    <property type="entry name" value="Small_GTPase_ARF/SAR"/>
</dbReference>
<feature type="binding site" evidence="4">
    <location>
        <position position="52"/>
    </location>
    <ligand>
        <name>Mg(2+)</name>
        <dbReference type="ChEBI" id="CHEBI:18420"/>
    </ligand>
</feature>
<dbReference type="OrthoDB" id="414781at2759"/>
<protein>
    <recommendedName>
        <fullName evidence="7">ADP-ribosylation factor</fullName>
    </recommendedName>
</protein>
<sequence length="245" mass="27627">MSGIISQARNVLAAIGILTVTDNPPTPLTSLFSNLPNYHRILISSLDGTGKSTLLEKHLVSNHKHISRFTIFTCLHIDTYRCSNVTFHVMDVGGGRPNGHHRMETRFFNQANAVVWILDADDLDYLVESREELVRKIAHEAGLQKDVPLLILANSRNHTDTENMDSLRKCFFEKTPTSLSDKSYAFFGTNIDTGDGLREAFKWLRASIETMDKKNATMAKTKVLSVEEEAVMIMGYNQDHKSDWV</sequence>
<evidence type="ECO:0000256" key="3">
    <source>
        <dbReference type="PIRSR" id="PIRSR606689-1"/>
    </source>
</evidence>
<dbReference type="Pfam" id="PF00025">
    <property type="entry name" value="Arf"/>
    <property type="match status" value="1"/>
</dbReference>
<evidence type="ECO:0000256" key="2">
    <source>
        <dbReference type="ARBA" id="ARBA00023134"/>
    </source>
</evidence>
<comment type="caution">
    <text evidence="5">The sequence shown here is derived from an EMBL/GenBank/DDBJ whole genome shotgun (WGS) entry which is preliminary data.</text>
</comment>
<dbReference type="PANTHER" id="PTHR45909">
    <property type="entry name" value="ADP-RIBOSYLATION FACTOR-RELATED PROTEIN 1"/>
    <property type="match status" value="1"/>
</dbReference>
<keyword evidence="6" id="KW-1185">Reference proteome</keyword>
<evidence type="ECO:0000313" key="6">
    <source>
        <dbReference type="Proteomes" id="UP001152130"/>
    </source>
</evidence>
<keyword evidence="2 3" id="KW-0342">GTP-binding</keyword>
<dbReference type="GO" id="GO:0003924">
    <property type="term" value="F:GTPase activity"/>
    <property type="evidence" value="ECO:0007669"/>
    <property type="project" value="InterPro"/>
</dbReference>
<dbReference type="AlphaFoldDB" id="A0A9W8PHR9"/>
<dbReference type="Gene3D" id="3.40.50.300">
    <property type="entry name" value="P-loop containing nucleotide triphosphate hydrolases"/>
    <property type="match status" value="1"/>
</dbReference>
<evidence type="ECO:0008006" key="7">
    <source>
        <dbReference type="Google" id="ProtNLM"/>
    </source>
</evidence>
<dbReference type="PANTHER" id="PTHR45909:SF1">
    <property type="entry name" value="ADP-RIBOSYLATION FACTOR-RELATED PROTEIN 1"/>
    <property type="match status" value="1"/>
</dbReference>
<dbReference type="GO" id="GO:0046872">
    <property type="term" value="F:metal ion binding"/>
    <property type="evidence" value="ECO:0007669"/>
    <property type="project" value="UniProtKB-KW"/>
</dbReference>
<keyword evidence="4" id="KW-0460">Magnesium</keyword>